<protein>
    <recommendedName>
        <fullName evidence="6">MalT-like TPR region domain-containing protein</fullName>
    </recommendedName>
</protein>
<dbReference type="InterPro" id="IPR051476">
    <property type="entry name" value="Bac_ResReg_Asp_Phosphatase"/>
</dbReference>
<evidence type="ECO:0000256" key="2">
    <source>
        <dbReference type="ARBA" id="ARBA00022490"/>
    </source>
</evidence>
<evidence type="ECO:0000256" key="3">
    <source>
        <dbReference type="ARBA" id="ARBA00022737"/>
    </source>
</evidence>
<feature type="non-terminal residue" evidence="5">
    <location>
        <position position="1"/>
    </location>
</feature>
<dbReference type="PANTHER" id="PTHR46630:SF1">
    <property type="entry name" value="TETRATRICOPEPTIDE REPEAT PROTEIN 29"/>
    <property type="match status" value="1"/>
</dbReference>
<dbReference type="GO" id="GO:0005737">
    <property type="term" value="C:cytoplasm"/>
    <property type="evidence" value="ECO:0007669"/>
    <property type="project" value="UniProtKB-SubCell"/>
</dbReference>
<dbReference type="SUPFAM" id="SSF48452">
    <property type="entry name" value="TPR-like"/>
    <property type="match status" value="2"/>
</dbReference>
<accession>A0A381WH13</accession>
<reference evidence="5" key="1">
    <citation type="submission" date="2018-05" db="EMBL/GenBank/DDBJ databases">
        <authorList>
            <person name="Lanie J.A."/>
            <person name="Ng W.-L."/>
            <person name="Kazmierczak K.M."/>
            <person name="Andrzejewski T.M."/>
            <person name="Davidsen T.M."/>
            <person name="Wayne K.J."/>
            <person name="Tettelin H."/>
            <person name="Glass J.I."/>
            <person name="Rusch D."/>
            <person name="Podicherti R."/>
            <person name="Tsui H.-C.T."/>
            <person name="Winkler M.E."/>
        </authorList>
    </citation>
    <scope>NUCLEOTIDE SEQUENCE</scope>
</reference>
<dbReference type="PANTHER" id="PTHR46630">
    <property type="entry name" value="TETRATRICOPEPTIDE REPEAT PROTEIN 29"/>
    <property type="match status" value="1"/>
</dbReference>
<dbReference type="EMBL" id="UINC01011734">
    <property type="protein sequence ID" value="SVA51591.1"/>
    <property type="molecule type" value="Genomic_DNA"/>
</dbReference>
<gene>
    <name evidence="5" type="ORF">METZ01_LOCUS104445</name>
</gene>
<evidence type="ECO:0000313" key="5">
    <source>
        <dbReference type="EMBL" id="SVA51591.1"/>
    </source>
</evidence>
<sequence>TCLYGDLLRELGQVDESIGAFKTALNDAEDDLQLCQANIGLAEGLRIRGRYVEGLECLVAAEAAGDAIGSAEHLSRIHWLKGNLHFPMGNIEQCMNSHETALRHGQEIESPEAQAHALSGLADAYYLNGRMLSASDAFERCVEFAKEVSLTRIVCANLNMAALCKYYALEFDLGIEMLNEALELSKATSNYRSEILVRQHLSFIYYEIGLFDKALEEIRAAFEISQKNGVDLFKTSTLAYESQILWNIGNRTEAAVVSERAWAICDEQKSYRMCGGWALGAVALSTSDHQRRNWAIEEGFSLLSGEVVSHNYLKFYRAAMEVGLETQNWALTDRACDALANYTQSEPLPWSEFYISRAQTLSGFHQDNNGDQVIKSLRKLKEKAEKFGIRASLPQIEMALGNVAG</sequence>
<keyword evidence="2" id="KW-0963">Cytoplasm</keyword>
<dbReference type="InterPro" id="IPR011990">
    <property type="entry name" value="TPR-like_helical_dom_sf"/>
</dbReference>
<dbReference type="AlphaFoldDB" id="A0A381WH13"/>
<dbReference type="Pfam" id="PF13424">
    <property type="entry name" value="TPR_12"/>
    <property type="match status" value="1"/>
</dbReference>
<dbReference type="InterPro" id="IPR019734">
    <property type="entry name" value="TPR_rpt"/>
</dbReference>
<evidence type="ECO:0000256" key="4">
    <source>
        <dbReference type="ARBA" id="ARBA00022803"/>
    </source>
</evidence>
<organism evidence="5">
    <name type="scientific">marine metagenome</name>
    <dbReference type="NCBI Taxonomy" id="408172"/>
    <lineage>
        <taxon>unclassified sequences</taxon>
        <taxon>metagenomes</taxon>
        <taxon>ecological metagenomes</taxon>
    </lineage>
</organism>
<evidence type="ECO:0008006" key="6">
    <source>
        <dbReference type="Google" id="ProtNLM"/>
    </source>
</evidence>
<dbReference type="Gene3D" id="1.25.40.10">
    <property type="entry name" value="Tetratricopeptide repeat domain"/>
    <property type="match status" value="2"/>
</dbReference>
<keyword evidence="3" id="KW-0677">Repeat</keyword>
<evidence type="ECO:0000256" key="1">
    <source>
        <dbReference type="ARBA" id="ARBA00004496"/>
    </source>
</evidence>
<keyword evidence="4" id="KW-0802">TPR repeat</keyword>
<comment type="subcellular location">
    <subcellularLocation>
        <location evidence="1">Cytoplasm</location>
    </subcellularLocation>
</comment>
<dbReference type="SMART" id="SM00028">
    <property type="entry name" value="TPR"/>
    <property type="match status" value="3"/>
</dbReference>
<name>A0A381WH13_9ZZZZ</name>
<proteinExistence type="predicted"/>